<accession>A0ABV6IVG7</accession>
<comment type="caution">
    <text evidence="1">The sequence shown here is derived from an EMBL/GenBank/DDBJ whole genome shotgun (WGS) entry which is preliminary data.</text>
</comment>
<dbReference type="RefSeq" id="WP_377053218.1">
    <property type="nucleotide sequence ID" value="NZ_JBHLVZ010000067.1"/>
</dbReference>
<dbReference type="PANTHER" id="PTHR33988">
    <property type="entry name" value="ENDORIBONUCLEASE MAZF-RELATED"/>
    <property type="match status" value="1"/>
</dbReference>
<dbReference type="Proteomes" id="UP001589789">
    <property type="component" value="Unassembled WGS sequence"/>
</dbReference>
<dbReference type="SUPFAM" id="SSF50118">
    <property type="entry name" value="Cell growth inhibitor/plasmid maintenance toxic component"/>
    <property type="match status" value="1"/>
</dbReference>
<dbReference type="Pfam" id="PF02452">
    <property type="entry name" value="PemK_toxin"/>
    <property type="match status" value="1"/>
</dbReference>
<dbReference type="EMBL" id="JBHLVZ010000067">
    <property type="protein sequence ID" value="MFC0387604.1"/>
    <property type="molecule type" value="Genomic_DNA"/>
</dbReference>
<protein>
    <submittedName>
        <fullName evidence="1">Type II toxin-antitoxin system PemK/MazF family toxin</fullName>
    </submittedName>
</protein>
<organism evidence="1 2">
    <name type="scientific">Muricoccus vinaceus</name>
    <dbReference type="NCBI Taxonomy" id="424704"/>
    <lineage>
        <taxon>Bacteria</taxon>
        <taxon>Pseudomonadati</taxon>
        <taxon>Pseudomonadota</taxon>
        <taxon>Alphaproteobacteria</taxon>
        <taxon>Acetobacterales</taxon>
        <taxon>Roseomonadaceae</taxon>
        <taxon>Muricoccus</taxon>
    </lineage>
</organism>
<dbReference type="Gene3D" id="2.30.30.110">
    <property type="match status" value="1"/>
</dbReference>
<name>A0ABV6IVG7_9PROT</name>
<keyword evidence="2" id="KW-1185">Reference proteome</keyword>
<dbReference type="PANTHER" id="PTHR33988:SF3">
    <property type="entry name" value="ENDORIBONUCLEASE TOXIN CHPB-RELATED"/>
    <property type="match status" value="1"/>
</dbReference>
<dbReference type="InterPro" id="IPR003477">
    <property type="entry name" value="PemK-like"/>
</dbReference>
<reference evidence="1 2" key="1">
    <citation type="submission" date="2024-09" db="EMBL/GenBank/DDBJ databases">
        <authorList>
            <person name="Sun Q."/>
            <person name="Mori K."/>
        </authorList>
    </citation>
    <scope>NUCLEOTIDE SEQUENCE [LARGE SCALE GENOMIC DNA]</scope>
    <source>
        <strain evidence="1 2">CCM 7468</strain>
    </source>
</reference>
<proteinExistence type="predicted"/>
<dbReference type="InterPro" id="IPR011067">
    <property type="entry name" value="Plasmid_toxin/cell-grow_inhib"/>
</dbReference>
<evidence type="ECO:0000313" key="2">
    <source>
        <dbReference type="Proteomes" id="UP001589789"/>
    </source>
</evidence>
<sequence>MIRNPYVPDRGDIVLLDFSPQAGTEMKGEHRGIVLSEKAFSVATGWMVVCPVTRQLKGSPFEVAIPPGLKAVGCVVASEVRTVDYLERRAKFLERAPISLLQNVQAIACATMGCN</sequence>
<evidence type="ECO:0000313" key="1">
    <source>
        <dbReference type="EMBL" id="MFC0387604.1"/>
    </source>
</evidence>
<gene>
    <name evidence="1" type="ORF">ACFFIC_18945</name>
</gene>